<dbReference type="InterPro" id="IPR006595">
    <property type="entry name" value="CTLH_C"/>
</dbReference>
<dbReference type="SMART" id="SM00668">
    <property type="entry name" value="CTLH"/>
    <property type="match status" value="2"/>
</dbReference>
<accession>R7W5C2</accession>
<feature type="region of interest" description="Disordered" evidence="1">
    <location>
        <begin position="91"/>
        <end position="160"/>
    </location>
</feature>
<reference evidence="2" key="1">
    <citation type="submission" date="2015-06" db="UniProtKB">
        <authorList>
            <consortium name="EnsemblPlants"/>
        </authorList>
    </citation>
    <scope>IDENTIFICATION</scope>
</reference>
<evidence type="ECO:0000256" key="1">
    <source>
        <dbReference type="SAM" id="MobiDB-lite"/>
    </source>
</evidence>
<dbReference type="PANTHER" id="PTHR12864">
    <property type="entry name" value="RAN BINDING PROTEIN 9-RELATED"/>
    <property type="match status" value="1"/>
</dbReference>
<dbReference type="InterPro" id="IPR050618">
    <property type="entry name" value="Ubq-SigPath_Reg"/>
</dbReference>
<dbReference type="EnsemblPlants" id="EMT02586">
    <property type="protein sequence ID" value="EMT02586"/>
    <property type="gene ID" value="F775_09520"/>
</dbReference>
<feature type="region of interest" description="Disordered" evidence="1">
    <location>
        <begin position="27"/>
        <end position="60"/>
    </location>
</feature>
<protein>
    <submittedName>
        <fullName evidence="2">Uncharacterized protein</fullName>
    </submittedName>
</protein>
<name>R7W5C2_AEGTA</name>
<dbReference type="PROSITE" id="PS50897">
    <property type="entry name" value="CTLH"/>
    <property type="match status" value="1"/>
</dbReference>
<feature type="compositionally biased region" description="Pro residues" evidence="1">
    <location>
        <begin position="107"/>
        <end position="126"/>
    </location>
</feature>
<organism evidence="2">
    <name type="scientific">Aegilops tauschii</name>
    <name type="common">Tausch's goatgrass</name>
    <name type="synonym">Aegilops squarrosa</name>
    <dbReference type="NCBI Taxonomy" id="37682"/>
    <lineage>
        <taxon>Eukaryota</taxon>
        <taxon>Viridiplantae</taxon>
        <taxon>Streptophyta</taxon>
        <taxon>Embryophyta</taxon>
        <taxon>Tracheophyta</taxon>
        <taxon>Spermatophyta</taxon>
        <taxon>Magnoliopsida</taxon>
        <taxon>Liliopsida</taxon>
        <taxon>Poales</taxon>
        <taxon>Poaceae</taxon>
        <taxon>BOP clade</taxon>
        <taxon>Pooideae</taxon>
        <taxon>Triticodae</taxon>
        <taxon>Triticeae</taxon>
        <taxon>Triticinae</taxon>
        <taxon>Aegilops</taxon>
    </lineage>
</organism>
<feature type="compositionally biased region" description="Low complexity" evidence="1">
    <location>
        <begin position="40"/>
        <end position="59"/>
    </location>
</feature>
<dbReference type="AlphaFoldDB" id="R7W5C2"/>
<proteinExistence type="predicted"/>
<evidence type="ECO:0000313" key="2">
    <source>
        <dbReference type="EnsemblPlants" id="EMT02586"/>
    </source>
</evidence>
<sequence length="679" mass="74529">MAPLPPSPVNWDSLDALVLDFVRSDRLIAPPASPSPPSSPSSSTTTATSSSPSTSTSSSYCSRILIRRARRALEAGDVDAALALLRAHSDPIASSPLPPPHRRPHPHPPPPPPPPPHPHPPRPPRPTARASSSAGPVARSRPATSTPPSRSSELTPLPRYSTTASSFTYTSRQDVNCVVVQRFVELVRRGTEVDREAALDCLRTALAPCALDAYPEAYEEFKHILLVLIYDQDDQSSPVVNEVDVQALAHAVELTRQGAIDSLKFAKGDLYQAFQNELCRMKMDLSLLDKLVHEYCIYRGIVQGCSHALPGTADMQCSQNIDVSFINNQGANNEAQLDCESAGKQDDGCCTSDITHHDSWSKRLRRVRSSKSGQGRRKRWRGRADDLNYAFETPVDANRDTLSPAFDMDEDVVIGEHDSVLDTGLSDTRNMQDQKYEVILEMRDLTRKGMASKVVDEINSIDPDFFSQNPILLFQLKQVEFLKLVAAGDHVAALKVASAHLGPLAASNQALLKPLKETLVTLIQLNEDVLTKAVSLPVLASSLQLAISRRLGIEEPQLMKIVRTTLHTHTEWFKLQMCKDRFDHFLKIDSLKEIDPPVSRTMSKVLTDECGNGSSQITTCSSGKVLDEGSSPQESSEVVCDESAILKVMEFLALPRADAIQLLIQYSGNAETVIQQIFS</sequence>
<feature type="compositionally biased region" description="Low complexity" evidence="1">
    <location>
        <begin position="138"/>
        <end position="152"/>
    </location>
</feature>